<dbReference type="Gene3D" id="3.30.460.10">
    <property type="entry name" value="Beta Polymerase, domain 2"/>
    <property type="match status" value="1"/>
</dbReference>
<dbReference type="PANTHER" id="PTHR34822">
    <property type="entry name" value="GRPB DOMAIN PROTEIN (AFU_ORTHOLOGUE AFUA_1G01530)"/>
    <property type="match status" value="1"/>
</dbReference>
<dbReference type="Pfam" id="PF04229">
    <property type="entry name" value="GrpB"/>
    <property type="match status" value="1"/>
</dbReference>
<dbReference type="SUPFAM" id="SSF81301">
    <property type="entry name" value="Nucleotidyltransferase"/>
    <property type="match status" value="1"/>
</dbReference>
<dbReference type="RefSeq" id="WP_183089334.1">
    <property type="nucleotide sequence ID" value="NZ_JACJUD010000003.1"/>
</dbReference>
<comment type="caution">
    <text evidence="1">The sequence shown here is derived from an EMBL/GenBank/DDBJ whole genome shotgun (WGS) entry which is preliminary data.</text>
</comment>
<organism evidence="1 2">
    <name type="scientific">Aquipseudomonas ullengensis</name>
    <dbReference type="NCBI Taxonomy" id="2759166"/>
    <lineage>
        <taxon>Bacteria</taxon>
        <taxon>Pseudomonadati</taxon>
        <taxon>Pseudomonadota</taxon>
        <taxon>Gammaproteobacteria</taxon>
        <taxon>Pseudomonadales</taxon>
        <taxon>Pseudomonadaceae</taxon>
        <taxon>Aquipseudomonas</taxon>
    </lineage>
</organism>
<dbReference type="EMBL" id="JACJUD010000003">
    <property type="protein sequence ID" value="MBB2495817.1"/>
    <property type="molecule type" value="Genomic_DNA"/>
</dbReference>
<reference evidence="1 2" key="1">
    <citation type="submission" date="2020-08" db="EMBL/GenBank/DDBJ databases">
        <authorList>
            <person name="Kim C.M."/>
        </authorList>
    </citation>
    <scope>NUCLEOTIDE SEQUENCE [LARGE SCALE GENOMIC DNA]</scope>
    <source>
        <strain evidence="1 2">UL070</strain>
    </source>
</reference>
<name>A0A7W4LML5_9GAMM</name>
<dbReference type="InterPro" id="IPR043519">
    <property type="entry name" value="NT_sf"/>
</dbReference>
<sequence length="189" mass="21051">MIKIVPYRPEWEAEFRVHSQAIRDALGDLALRIDHIGSTSVPGLAAKDVIDIQVTTAELTTSVETLLAEAGYQRRERVTSDHVPPGADGERKEWSKWLFCPSDDRHSANIHVRCAGKANQRYALLFRDFLRADQAMAAAYQRLKETLAHYHPEDLAAYSYIKDPVCDVIMVAAEAWAGGTGWNAGRSDA</sequence>
<dbReference type="InterPro" id="IPR007344">
    <property type="entry name" value="GrpB/CoaE"/>
</dbReference>
<protein>
    <submittedName>
        <fullName evidence="1">GrpB family protein</fullName>
    </submittedName>
</protein>
<dbReference type="PANTHER" id="PTHR34822:SF1">
    <property type="entry name" value="GRPB FAMILY PROTEIN"/>
    <property type="match status" value="1"/>
</dbReference>
<proteinExistence type="predicted"/>
<evidence type="ECO:0000313" key="1">
    <source>
        <dbReference type="EMBL" id="MBB2495817.1"/>
    </source>
</evidence>
<evidence type="ECO:0000313" key="2">
    <source>
        <dbReference type="Proteomes" id="UP000542720"/>
    </source>
</evidence>
<gene>
    <name evidence="1" type="ORF">H3H51_12380</name>
</gene>
<dbReference type="AlphaFoldDB" id="A0A7W4LML5"/>
<dbReference type="Proteomes" id="UP000542720">
    <property type="component" value="Unassembled WGS sequence"/>
</dbReference>
<accession>A0A7W4LML5</accession>
<keyword evidence="2" id="KW-1185">Reference proteome</keyword>